<feature type="non-terminal residue" evidence="1">
    <location>
        <position position="118"/>
    </location>
</feature>
<reference evidence="1" key="1">
    <citation type="submission" date="2018-05" db="EMBL/GenBank/DDBJ databases">
        <authorList>
            <person name="Lanie J.A."/>
            <person name="Ng W.-L."/>
            <person name="Kazmierczak K.M."/>
            <person name="Andrzejewski T.M."/>
            <person name="Davidsen T.M."/>
            <person name="Wayne K.J."/>
            <person name="Tettelin H."/>
            <person name="Glass J.I."/>
            <person name="Rusch D."/>
            <person name="Podicherti R."/>
            <person name="Tsui H.-C.T."/>
            <person name="Winkler M.E."/>
        </authorList>
    </citation>
    <scope>NUCLEOTIDE SEQUENCE</scope>
</reference>
<dbReference type="AlphaFoldDB" id="A0A383AT01"/>
<proteinExistence type="predicted"/>
<name>A0A383AT01_9ZZZZ</name>
<evidence type="ECO:0008006" key="2">
    <source>
        <dbReference type="Google" id="ProtNLM"/>
    </source>
</evidence>
<sequence length="118" mass="12782">MRTSAEKGDRFRKMQIPGGRFLPLFSLLLCFGPVSAFAVNFNFGQESDPVTVFSATSEQVPSGETRNTITAPLEQGDLRFYGWFDQAGVRVAQANGSSANPASITITQAVTLKAKYIS</sequence>
<evidence type="ECO:0000313" key="1">
    <source>
        <dbReference type="EMBL" id="SVE10741.1"/>
    </source>
</evidence>
<organism evidence="1">
    <name type="scientific">marine metagenome</name>
    <dbReference type="NCBI Taxonomy" id="408172"/>
    <lineage>
        <taxon>unclassified sequences</taxon>
        <taxon>metagenomes</taxon>
        <taxon>ecological metagenomes</taxon>
    </lineage>
</organism>
<accession>A0A383AT01</accession>
<gene>
    <name evidence="1" type="ORF">METZ01_LOCUS463595</name>
</gene>
<dbReference type="EMBL" id="UINC01194585">
    <property type="protein sequence ID" value="SVE10741.1"/>
    <property type="molecule type" value="Genomic_DNA"/>
</dbReference>
<protein>
    <recommendedName>
        <fullName evidence="2">Bacterial repeat domain-containing protein</fullName>
    </recommendedName>
</protein>